<dbReference type="EMBL" id="CAJVQC010003657">
    <property type="protein sequence ID" value="CAG8530337.1"/>
    <property type="molecule type" value="Genomic_DNA"/>
</dbReference>
<reference evidence="1" key="1">
    <citation type="submission" date="2021-06" db="EMBL/GenBank/DDBJ databases">
        <authorList>
            <person name="Kallberg Y."/>
            <person name="Tangrot J."/>
            <person name="Rosling A."/>
        </authorList>
    </citation>
    <scope>NUCLEOTIDE SEQUENCE</scope>
    <source>
        <strain evidence="1">MA461A</strain>
    </source>
</reference>
<keyword evidence="2" id="KW-1185">Reference proteome</keyword>
<sequence length="123" mass="14433">DNEDFKCEFNKGYCNVSDVEEKKVFGMNNCQLDKSKADIDQMMVIKNDIERDSIVKDKYKVPTLAKMNKIRDLAKLNQNGIVKKDEYKISNNYRKLNYLPASVLYSYDNNLYLFAINDQELLK</sequence>
<dbReference type="Proteomes" id="UP000789920">
    <property type="component" value="Unassembled WGS sequence"/>
</dbReference>
<protein>
    <submittedName>
        <fullName evidence="1">1139_t:CDS:1</fullName>
    </submittedName>
</protein>
<evidence type="ECO:0000313" key="2">
    <source>
        <dbReference type="Proteomes" id="UP000789920"/>
    </source>
</evidence>
<feature type="non-terminal residue" evidence="1">
    <location>
        <position position="1"/>
    </location>
</feature>
<name>A0ACA9LH00_9GLOM</name>
<comment type="caution">
    <text evidence="1">The sequence shown here is derived from an EMBL/GenBank/DDBJ whole genome shotgun (WGS) entry which is preliminary data.</text>
</comment>
<proteinExistence type="predicted"/>
<evidence type="ECO:0000313" key="1">
    <source>
        <dbReference type="EMBL" id="CAG8530337.1"/>
    </source>
</evidence>
<gene>
    <name evidence="1" type="ORF">RPERSI_LOCUS3110</name>
</gene>
<organism evidence="1 2">
    <name type="scientific">Racocetra persica</name>
    <dbReference type="NCBI Taxonomy" id="160502"/>
    <lineage>
        <taxon>Eukaryota</taxon>
        <taxon>Fungi</taxon>
        <taxon>Fungi incertae sedis</taxon>
        <taxon>Mucoromycota</taxon>
        <taxon>Glomeromycotina</taxon>
        <taxon>Glomeromycetes</taxon>
        <taxon>Diversisporales</taxon>
        <taxon>Gigasporaceae</taxon>
        <taxon>Racocetra</taxon>
    </lineage>
</organism>
<accession>A0ACA9LH00</accession>